<comment type="subcellular location">
    <subcellularLocation>
        <location evidence="1">Cell membrane</location>
        <topology evidence="1">Multi-pass membrane protein</topology>
    </subcellularLocation>
</comment>
<feature type="transmembrane region" description="Helical" evidence="7">
    <location>
        <begin position="441"/>
        <end position="461"/>
    </location>
</feature>
<evidence type="ECO:0000259" key="9">
    <source>
        <dbReference type="Pfam" id="PF13515"/>
    </source>
</evidence>
<comment type="similarity">
    <text evidence="6">Belongs to the YccS/YhfK family.</text>
</comment>
<evidence type="ECO:0000256" key="1">
    <source>
        <dbReference type="ARBA" id="ARBA00004651"/>
    </source>
</evidence>
<evidence type="ECO:0000256" key="2">
    <source>
        <dbReference type="ARBA" id="ARBA00022475"/>
    </source>
</evidence>
<dbReference type="Proteomes" id="UP001516061">
    <property type="component" value="Unassembled WGS sequence"/>
</dbReference>
<feature type="domain" description="Integral membrane protein YccS N-terminal" evidence="8">
    <location>
        <begin position="74"/>
        <end position="292"/>
    </location>
</feature>
<dbReference type="InterPro" id="IPR032692">
    <property type="entry name" value="YccS_N"/>
</dbReference>
<evidence type="ECO:0000256" key="3">
    <source>
        <dbReference type="ARBA" id="ARBA00022692"/>
    </source>
</evidence>
<dbReference type="PANTHER" id="PTHR30509">
    <property type="entry name" value="P-HYDROXYBENZOIC ACID EFFLUX PUMP SUBUNIT-RELATED"/>
    <property type="match status" value="1"/>
</dbReference>
<evidence type="ECO:0000256" key="6">
    <source>
        <dbReference type="ARBA" id="ARBA00043993"/>
    </source>
</evidence>
<reference evidence="10 11" key="1">
    <citation type="submission" date="2020-05" db="EMBL/GenBank/DDBJ databases">
        <title>Genomic Encyclopedia of Type Strains, Phase IV (KMG-V): Genome sequencing to study the core and pangenomes of soil and plant-associated prokaryotes.</title>
        <authorList>
            <person name="Whitman W."/>
        </authorList>
    </citation>
    <scope>NUCLEOTIDE SEQUENCE [LARGE SCALE GENOMIC DNA]</scope>
    <source>
        <strain evidence="10 11">C29</strain>
    </source>
</reference>
<keyword evidence="4 7" id="KW-1133">Transmembrane helix</keyword>
<feature type="transmembrane region" description="Helical" evidence="7">
    <location>
        <begin position="117"/>
        <end position="135"/>
    </location>
</feature>
<keyword evidence="2" id="KW-1003">Cell membrane</keyword>
<proteinExistence type="inferred from homology"/>
<feature type="transmembrane region" description="Helical" evidence="7">
    <location>
        <begin position="141"/>
        <end position="160"/>
    </location>
</feature>
<evidence type="ECO:0000256" key="7">
    <source>
        <dbReference type="SAM" id="Phobius"/>
    </source>
</evidence>
<feature type="transmembrane region" description="Helical" evidence="7">
    <location>
        <begin position="511"/>
        <end position="531"/>
    </location>
</feature>
<protein>
    <submittedName>
        <fullName evidence="10">Membrane protein YccC</fullName>
    </submittedName>
</protein>
<organism evidence="10 11">
    <name type="scientific">Sphaerotilus uruguayifluvii</name>
    <dbReference type="NCBI Taxonomy" id="2735897"/>
    <lineage>
        <taxon>Bacteria</taxon>
        <taxon>Pseudomonadati</taxon>
        <taxon>Pseudomonadota</taxon>
        <taxon>Betaproteobacteria</taxon>
        <taxon>Burkholderiales</taxon>
        <taxon>Sphaerotilaceae</taxon>
        <taxon>Sphaerotilus</taxon>
    </lineage>
</organism>
<dbReference type="PANTHER" id="PTHR30509:SF9">
    <property type="entry name" value="MULTIDRUG RESISTANCE PROTEIN MDTO"/>
    <property type="match status" value="1"/>
</dbReference>
<dbReference type="Pfam" id="PF13515">
    <property type="entry name" value="FUSC_2"/>
    <property type="match status" value="1"/>
</dbReference>
<evidence type="ECO:0000313" key="11">
    <source>
        <dbReference type="Proteomes" id="UP001516061"/>
    </source>
</evidence>
<feature type="transmembrane region" description="Helical" evidence="7">
    <location>
        <begin position="20"/>
        <end position="45"/>
    </location>
</feature>
<feature type="transmembrane region" description="Helical" evidence="7">
    <location>
        <begin position="481"/>
        <end position="499"/>
    </location>
</feature>
<keyword evidence="11" id="KW-1185">Reference proteome</keyword>
<name>A0ABX2FXL6_9BURK</name>
<sequence length="712" mass="76044">MSFLSSWRDPRRWPARALNGAAVALGVGLIQLAGGLLGGPAVALAMSGGAVCTSLPDVPNAPQRTWRRMLPAALLVSAVTLATTLWRADAWTMALLVAGVTLLTQMTLAWGPRAGALAFSGTLSLVFALAGPVPADPGAALHHAGWTLAGALAYAGWAQLCSHLLRRRWRELATAQALRAVAARLRSRAQRIAQSEPADEALLQASIRDDVTLAETLQAARDLVFAARPSAHSRRLTDLVLQLIELRDLLLASRLDLAQIGHDAPAAAWRAALAAALRPAADALEQLADAVGRPGVRPRFEAAALRARLLRTLAAVPVAADDPRRPLVQTVGARMAHLLEEVESMVERAGGPDRPARLAPQALQLFVSPEGWPLAALRPHLRLDSPVLRHALRATLACTGAWLLAQVLPWRTHPYWLLLSVAVVLRGNLEQTLARRNQRLLGTVLGCLLTAALMALDRPHWLPWIFLVAVGTAHANVIDRYLVTATAATLMALLQPLMVQPGSHPALAERLADTAIGALLAWAACFVLPSWERRTLRRQTAAVLQALADHARQISEVGADAAAQLRQRQSRARAYAVLGALAASAQRARAEPRWARVPEAPFEALLSHGYTLMALLGTVQQTLHRRSAQLDAGRIAPALQAMVAQCRQTLQPDGSTDPAASAAPLSGDAAAIWPAQDAQADLTPWFERRLRLCTAEAQALGDAARQLLAAAP</sequence>
<keyword evidence="3 7" id="KW-0812">Transmembrane</keyword>
<dbReference type="InterPro" id="IPR049453">
    <property type="entry name" value="Memb_transporter_dom"/>
</dbReference>
<keyword evidence="5 7" id="KW-0472">Membrane</keyword>
<gene>
    <name evidence="10" type="ORF">HNQ01_000475</name>
</gene>
<accession>A0ABX2FXL6</accession>
<evidence type="ECO:0000256" key="4">
    <source>
        <dbReference type="ARBA" id="ARBA00022989"/>
    </source>
</evidence>
<dbReference type="RefSeq" id="WP_173803731.1">
    <property type="nucleotide sequence ID" value="NZ_JABSNM010000002.1"/>
</dbReference>
<comment type="caution">
    <text evidence="10">The sequence shown here is derived from an EMBL/GenBank/DDBJ whole genome shotgun (WGS) entry which is preliminary data.</text>
</comment>
<evidence type="ECO:0000256" key="5">
    <source>
        <dbReference type="ARBA" id="ARBA00023136"/>
    </source>
</evidence>
<evidence type="ECO:0000259" key="8">
    <source>
        <dbReference type="Pfam" id="PF12805"/>
    </source>
</evidence>
<feature type="transmembrane region" description="Helical" evidence="7">
    <location>
        <begin position="91"/>
        <end position="110"/>
    </location>
</feature>
<evidence type="ECO:0000313" key="10">
    <source>
        <dbReference type="EMBL" id="NRT54765.1"/>
    </source>
</evidence>
<dbReference type="Pfam" id="PF12805">
    <property type="entry name" value="FUSC-like"/>
    <property type="match status" value="1"/>
</dbReference>
<feature type="domain" description="Integral membrane bound transporter" evidence="9">
    <location>
        <begin position="401"/>
        <end position="523"/>
    </location>
</feature>
<dbReference type="EMBL" id="JABSNM010000002">
    <property type="protein sequence ID" value="NRT54765.1"/>
    <property type="molecule type" value="Genomic_DNA"/>
</dbReference>